<accession>A0ABP3TDL5</accession>
<keyword evidence="2" id="KW-1185">Reference proteome</keyword>
<gene>
    <name evidence="1" type="ORF">GCM10009104_13780</name>
</gene>
<dbReference type="Proteomes" id="UP001499915">
    <property type="component" value="Unassembled WGS sequence"/>
</dbReference>
<proteinExistence type="predicted"/>
<sequence length="159" mass="18115">MASETELTLEAEFISPWDPLSHCYLVKKRTLSKKSKLRTRLGFEKALDTRIDLIKFWDSVDRSLTEKTKESGPVYLFGAGEYAQILSCYAANTFKKIDKIIVTVKNGARDFEKPIYLLDEVSANEGTIVLGVRPEIEDNIKEILVKKGWRLENIITVSN</sequence>
<name>A0ABP3TDL5_9GAMM</name>
<organism evidence="1 2">
    <name type="scientific">Marinobacterium maritimum</name>
    <dbReference type="NCBI Taxonomy" id="500162"/>
    <lineage>
        <taxon>Bacteria</taxon>
        <taxon>Pseudomonadati</taxon>
        <taxon>Pseudomonadota</taxon>
        <taxon>Gammaproteobacteria</taxon>
        <taxon>Oceanospirillales</taxon>
        <taxon>Oceanospirillaceae</taxon>
        <taxon>Marinobacterium</taxon>
    </lineage>
</organism>
<comment type="caution">
    <text evidence="1">The sequence shown here is derived from an EMBL/GenBank/DDBJ whole genome shotgun (WGS) entry which is preliminary data.</text>
</comment>
<dbReference type="EMBL" id="BAAAET010000002">
    <property type="protein sequence ID" value="GAA0688764.1"/>
    <property type="molecule type" value="Genomic_DNA"/>
</dbReference>
<evidence type="ECO:0000313" key="2">
    <source>
        <dbReference type="Proteomes" id="UP001499915"/>
    </source>
</evidence>
<protein>
    <submittedName>
        <fullName evidence="1">Uncharacterized protein</fullName>
    </submittedName>
</protein>
<evidence type="ECO:0000313" key="1">
    <source>
        <dbReference type="EMBL" id="GAA0688764.1"/>
    </source>
</evidence>
<reference evidence="2" key="1">
    <citation type="journal article" date="2019" name="Int. J. Syst. Evol. Microbiol.">
        <title>The Global Catalogue of Microorganisms (GCM) 10K type strain sequencing project: providing services to taxonomists for standard genome sequencing and annotation.</title>
        <authorList>
            <consortium name="The Broad Institute Genomics Platform"/>
            <consortium name="The Broad Institute Genome Sequencing Center for Infectious Disease"/>
            <person name="Wu L."/>
            <person name="Ma J."/>
        </authorList>
    </citation>
    <scope>NUCLEOTIDE SEQUENCE [LARGE SCALE GENOMIC DNA]</scope>
    <source>
        <strain evidence="2">JCM 15134</strain>
    </source>
</reference>